<dbReference type="Proteomes" id="UP001163321">
    <property type="component" value="Chromosome 4"/>
</dbReference>
<dbReference type="EMBL" id="CM047583">
    <property type="protein sequence ID" value="KAI9912947.1"/>
    <property type="molecule type" value="Genomic_DNA"/>
</dbReference>
<reference evidence="1 2" key="1">
    <citation type="journal article" date="2022" name="bioRxiv">
        <title>The genome of the oomycete Peronosclerospora sorghi, a cosmopolitan pathogen of maize and sorghum, is inflated with dispersed pseudogenes.</title>
        <authorList>
            <person name="Fletcher K."/>
            <person name="Martin F."/>
            <person name="Isakeit T."/>
            <person name="Cavanaugh K."/>
            <person name="Magill C."/>
            <person name="Michelmore R."/>
        </authorList>
    </citation>
    <scope>NUCLEOTIDE SEQUENCE [LARGE SCALE GENOMIC DNA]</scope>
    <source>
        <strain evidence="1">P6</strain>
    </source>
</reference>
<evidence type="ECO:0000313" key="2">
    <source>
        <dbReference type="Proteomes" id="UP001163321"/>
    </source>
</evidence>
<keyword evidence="2" id="KW-1185">Reference proteome</keyword>
<comment type="caution">
    <text evidence="1">The sequence shown here is derived from an EMBL/GenBank/DDBJ whole genome shotgun (WGS) entry which is preliminary data.</text>
</comment>
<name>A0ACC0W340_9STRA</name>
<accession>A0ACC0W340</accession>
<protein>
    <submittedName>
        <fullName evidence="1">Uncharacterized protein</fullName>
    </submittedName>
</protein>
<evidence type="ECO:0000313" key="1">
    <source>
        <dbReference type="EMBL" id="KAI9912947.1"/>
    </source>
</evidence>
<sequence length="276" mass="31240">MAPSTCPLLIESRKLINSLGYIDTEYKSPLRQQQVQAQICAEMATFSPQMDEYLAFLPSYSPSFGGKTRLQAEFKRVSANVSLNAIDMRRYNVLEPTGKHAKSLEAWEQAVKQLQVAIEHQSSRVINLELQQGYGTKLAKVRTAVMGGMNQQYERAVEEVKAGSVEINRARQQDQMRNVAKLRSYHSTYLPFHIADLDKRSIFIVFRRQSSHFQLAKRSESGIFPPIAVLWNQNAEKKVKTAWMQKFGGQVVSFSIYETGDAVVDLTVDPNDSQSI</sequence>
<gene>
    <name evidence="1" type="ORF">PsorP6_005858</name>
</gene>
<proteinExistence type="predicted"/>
<organism evidence="1 2">
    <name type="scientific">Peronosclerospora sorghi</name>
    <dbReference type="NCBI Taxonomy" id="230839"/>
    <lineage>
        <taxon>Eukaryota</taxon>
        <taxon>Sar</taxon>
        <taxon>Stramenopiles</taxon>
        <taxon>Oomycota</taxon>
        <taxon>Peronosporomycetes</taxon>
        <taxon>Peronosporales</taxon>
        <taxon>Peronosporaceae</taxon>
        <taxon>Peronosclerospora</taxon>
    </lineage>
</organism>